<dbReference type="VEuPathDB" id="TriTrypDB:ADEAN_000780800"/>
<evidence type="ECO:0000313" key="2">
    <source>
        <dbReference type="Proteomes" id="UP000515908"/>
    </source>
</evidence>
<organism evidence="1 2">
    <name type="scientific">Angomonas deanei</name>
    <dbReference type="NCBI Taxonomy" id="59799"/>
    <lineage>
        <taxon>Eukaryota</taxon>
        <taxon>Discoba</taxon>
        <taxon>Euglenozoa</taxon>
        <taxon>Kinetoplastea</taxon>
        <taxon>Metakinetoplastina</taxon>
        <taxon>Trypanosomatida</taxon>
        <taxon>Trypanosomatidae</taxon>
        <taxon>Strigomonadinae</taxon>
        <taxon>Angomonas</taxon>
    </lineage>
</organism>
<keyword evidence="2" id="KW-1185">Reference proteome</keyword>
<accession>A0A7G2CP21</accession>
<sequence length="287" mass="32749">MSRQALGDILSFKYAKDDHEFVRYFNCFGTLVDVYCDARKAGDFSLSRDALLILQNLFLDGGEGHENIAYFIRSGGLTQLAVAIMEDYRVHRTKTENAHLILPLTVIGICLEDVLGKFASNLKLNVVKDQLFNELEALGVDDFCVTVLKQSVHEAGTEVAYSALCILKLFASVYVKRKSEHRITHVQKLTGAPFAFCQSTFTKEYLTNNCKLGSARICVVFCAFRLLNILARCHIGCFQGLFHDTPKNVDKESLLQINRTELLHMFSIFFPTWKKIWKSWKLFPRWN</sequence>
<protein>
    <submittedName>
        <fullName evidence="1">Uncharacterized protein</fullName>
    </submittedName>
</protein>
<proteinExistence type="predicted"/>
<dbReference type="AlphaFoldDB" id="A0A7G2CP21"/>
<gene>
    <name evidence="1" type="ORF">ADEAN_000780800</name>
</gene>
<dbReference type="OrthoDB" id="71500at2759"/>
<dbReference type="EMBL" id="LR877160">
    <property type="protein sequence ID" value="CAD2220293.1"/>
    <property type="molecule type" value="Genomic_DNA"/>
</dbReference>
<dbReference type="Proteomes" id="UP000515908">
    <property type="component" value="Chromosome 16"/>
</dbReference>
<name>A0A7G2CP21_9TRYP</name>
<reference evidence="1 2" key="1">
    <citation type="submission" date="2020-08" db="EMBL/GenBank/DDBJ databases">
        <authorList>
            <person name="Newling K."/>
            <person name="Davey J."/>
            <person name="Forrester S."/>
        </authorList>
    </citation>
    <scope>NUCLEOTIDE SEQUENCE [LARGE SCALE GENOMIC DNA]</scope>
    <source>
        <strain evidence="2">Crithidia deanei Carvalho (ATCC PRA-265)</strain>
    </source>
</reference>
<evidence type="ECO:0000313" key="1">
    <source>
        <dbReference type="EMBL" id="CAD2220293.1"/>
    </source>
</evidence>